<comment type="caution">
    <text evidence="4">The sequence shown here is derived from an EMBL/GenBank/DDBJ whole genome shotgun (WGS) entry which is preliminary data.</text>
</comment>
<keyword evidence="5" id="KW-1185">Reference proteome</keyword>
<evidence type="ECO:0000256" key="2">
    <source>
        <dbReference type="ARBA" id="ARBA00022679"/>
    </source>
</evidence>
<dbReference type="GO" id="GO:0005829">
    <property type="term" value="C:cytosol"/>
    <property type="evidence" value="ECO:0007669"/>
    <property type="project" value="TreeGrafter"/>
</dbReference>
<dbReference type="AlphaFoldDB" id="A0A495XWN0"/>
<dbReference type="Proteomes" id="UP000278440">
    <property type="component" value="Unassembled WGS sequence"/>
</dbReference>
<evidence type="ECO:0000313" key="5">
    <source>
        <dbReference type="Proteomes" id="UP000278440"/>
    </source>
</evidence>
<dbReference type="GO" id="GO:0008897">
    <property type="term" value="F:holo-[acyl-carrier-protein] synthase activity"/>
    <property type="evidence" value="ECO:0007669"/>
    <property type="project" value="InterPro"/>
</dbReference>
<accession>A0A495XWN0</accession>
<name>A0A495XWN0_9MICO</name>
<comment type="similarity">
    <text evidence="1">Belongs to the P-Pant transferase superfamily. Gsp/Sfp/HetI/AcpT family.</text>
</comment>
<reference evidence="4 5" key="1">
    <citation type="submission" date="2018-10" db="EMBL/GenBank/DDBJ databases">
        <title>Sequencing the genomes of 1000 actinobacteria strains.</title>
        <authorList>
            <person name="Klenk H.-P."/>
        </authorList>
    </citation>
    <scope>NUCLEOTIDE SEQUENCE [LARGE SCALE GENOMIC DNA]</scope>
    <source>
        <strain evidence="4 5">DSM 44267</strain>
    </source>
</reference>
<keyword evidence="2 4" id="KW-0808">Transferase</keyword>
<organism evidence="4 5">
    <name type="scientific">Terracoccus luteus</name>
    <dbReference type="NCBI Taxonomy" id="53356"/>
    <lineage>
        <taxon>Bacteria</taxon>
        <taxon>Bacillati</taxon>
        <taxon>Actinomycetota</taxon>
        <taxon>Actinomycetes</taxon>
        <taxon>Micrococcales</taxon>
        <taxon>Intrasporangiaceae</taxon>
        <taxon>Terracoccus</taxon>
    </lineage>
</organism>
<dbReference type="SUPFAM" id="SSF56214">
    <property type="entry name" value="4'-phosphopantetheinyl transferase"/>
    <property type="match status" value="2"/>
</dbReference>
<evidence type="ECO:0000259" key="3">
    <source>
        <dbReference type="Pfam" id="PF01648"/>
    </source>
</evidence>
<dbReference type="PANTHER" id="PTHR12215">
    <property type="entry name" value="PHOSPHOPANTETHEINE TRANSFERASE"/>
    <property type="match status" value="1"/>
</dbReference>
<dbReference type="GO" id="GO:0019878">
    <property type="term" value="P:lysine biosynthetic process via aminoadipic acid"/>
    <property type="evidence" value="ECO:0007669"/>
    <property type="project" value="TreeGrafter"/>
</dbReference>
<sequence>MPPTPPSPTADGVAREVVDGVAVAFATPEPARWRHRLDDLDPVERERLGVLRHPPTAASYATAHLLARDLVAGLTGIRPRDVRVARDCPDCAAPHGRPRLFDHPGLHLSLSRTTSLVVVAATRRGPVGVDVERVDGVAFDGFAEVALHPDERHPPDAGALGPAGRVADAVSWVRKEAALKSLGVGLRVDPASMTTPRAGVPLTVVPRSPTVVVHDVATPVDGHVCALALVAAAARDTDENVSATGELTRRGAGSSTR</sequence>
<dbReference type="InterPro" id="IPR037143">
    <property type="entry name" value="4-PPantetheinyl_Trfase_dom_sf"/>
</dbReference>
<dbReference type="RefSeq" id="WP_147431510.1">
    <property type="nucleotide sequence ID" value="NZ_RBXT01000001.1"/>
</dbReference>
<gene>
    <name evidence="4" type="ORF">DFJ68_0978</name>
</gene>
<feature type="domain" description="4'-phosphopantetheinyl transferase" evidence="3">
    <location>
        <begin position="126"/>
        <end position="193"/>
    </location>
</feature>
<proteinExistence type="inferred from homology"/>
<dbReference type="InterPro" id="IPR008278">
    <property type="entry name" value="4-PPantetheinyl_Trfase_dom"/>
</dbReference>
<dbReference type="EMBL" id="RBXT01000001">
    <property type="protein sequence ID" value="RKT77555.1"/>
    <property type="molecule type" value="Genomic_DNA"/>
</dbReference>
<dbReference type="InterPro" id="IPR050559">
    <property type="entry name" value="P-Pant_transferase_sf"/>
</dbReference>
<dbReference type="GO" id="GO:0000287">
    <property type="term" value="F:magnesium ion binding"/>
    <property type="evidence" value="ECO:0007669"/>
    <property type="project" value="InterPro"/>
</dbReference>
<evidence type="ECO:0000256" key="1">
    <source>
        <dbReference type="ARBA" id="ARBA00010990"/>
    </source>
</evidence>
<dbReference type="PANTHER" id="PTHR12215:SF15">
    <property type="entry name" value="4'-PHOSPHOPANTETHEINYL TRANSFERASE SUPERFAMILY-RELATED"/>
    <property type="match status" value="1"/>
</dbReference>
<dbReference type="Pfam" id="PF01648">
    <property type="entry name" value="ACPS"/>
    <property type="match status" value="1"/>
</dbReference>
<dbReference type="Gene3D" id="3.90.470.20">
    <property type="entry name" value="4'-phosphopantetheinyl transferase domain"/>
    <property type="match status" value="1"/>
</dbReference>
<evidence type="ECO:0000313" key="4">
    <source>
        <dbReference type="EMBL" id="RKT77555.1"/>
    </source>
</evidence>
<dbReference type="OrthoDB" id="190168at2"/>
<protein>
    <submittedName>
        <fullName evidence="4">4'-phosphopantetheinyl transferase</fullName>
    </submittedName>
</protein>